<sequence length="308" mass="36490">MIFPYFGKINFYVCIMSATKRQLLLLELLENAEYISVKAIEMSYKMEGLKYSKSQFYRDIDFLKTIGYCIENDNSGNFNLNILLSDNYDFLSHYYKHLAMSNLCESATKLNKDFLKFIVFEKNSTLHNFTLFNTVFKAICNKNNIEFKHTSYYFPDKIETYKLSPFLLKEYKNRWYVVGETSKGFRTFGLDRINNLTVLDETISSKFEKTIAMFDHTVGLNFSDYEPTIIKLSFHKSQEPYLKSLPIHFSQKIFPVVGDRFELTLFLSYNFELKQELLKYGHFVKVISPQWIKDDFKLELENALKLYD</sequence>
<name>A0A1H4D6L1_BIZPA</name>
<dbReference type="EMBL" id="FNQK01000025">
    <property type="protein sequence ID" value="SEA67922.1"/>
    <property type="molecule type" value="Genomic_DNA"/>
</dbReference>
<dbReference type="InterPro" id="IPR057727">
    <property type="entry name" value="WCX_dom"/>
</dbReference>
<dbReference type="Pfam" id="PF25583">
    <property type="entry name" value="WCX"/>
    <property type="match status" value="1"/>
</dbReference>
<gene>
    <name evidence="3" type="ORF">SAMN04487990_1254</name>
</gene>
<proteinExistence type="predicted"/>
<dbReference type="InterPro" id="IPR026881">
    <property type="entry name" value="WYL_dom"/>
</dbReference>
<organism evidence="3 4">
    <name type="scientific">Bizionia paragorgiae</name>
    <dbReference type="NCBI Taxonomy" id="283786"/>
    <lineage>
        <taxon>Bacteria</taxon>
        <taxon>Pseudomonadati</taxon>
        <taxon>Bacteroidota</taxon>
        <taxon>Flavobacteriia</taxon>
        <taxon>Flavobacteriales</taxon>
        <taxon>Flavobacteriaceae</taxon>
        <taxon>Bizionia</taxon>
    </lineage>
</organism>
<evidence type="ECO:0000313" key="3">
    <source>
        <dbReference type="EMBL" id="SEA67922.1"/>
    </source>
</evidence>
<dbReference type="PANTHER" id="PTHR34580">
    <property type="match status" value="1"/>
</dbReference>
<dbReference type="AlphaFoldDB" id="A0A1H4D6L1"/>
<feature type="domain" description="WYL" evidence="1">
    <location>
        <begin position="131"/>
        <end position="198"/>
    </location>
</feature>
<dbReference type="PANTHER" id="PTHR34580:SF9">
    <property type="entry name" value="SLL5097 PROTEIN"/>
    <property type="match status" value="1"/>
</dbReference>
<dbReference type="Proteomes" id="UP000198846">
    <property type="component" value="Unassembled WGS sequence"/>
</dbReference>
<dbReference type="PROSITE" id="PS52050">
    <property type="entry name" value="WYL"/>
    <property type="match status" value="1"/>
</dbReference>
<dbReference type="STRING" id="283786.SAMN04487990_1254"/>
<dbReference type="InterPro" id="IPR051534">
    <property type="entry name" value="CBASS_pafABC_assoc_protein"/>
</dbReference>
<feature type="domain" description="WCX" evidence="2">
    <location>
        <begin position="229"/>
        <end position="304"/>
    </location>
</feature>
<evidence type="ECO:0000259" key="1">
    <source>
        <dbReference type="Pfam" id="PF13280"/>
    </source>
</evidence>
<dbReference type="Pfam" id="PF13280">
    <property type="entry name" value="WYL"/>
    <property type="match status" value="1"/>
</dbReference>
<reference evidence="3 4" key="1">
    <citation type="submission" date="2016-10" db="EMBL/GenBank/DDBJ databases">
        <authorList>
            <person name="de Groot N.N."/>
        </authorList>
    </citation>
    <scope>NUCLEOTIDE SEQUENCE [LARGE SCALE GENOMIC DNA]</scope>
    <source>
        <strain evidence="3 4">DSM 23842</strain>
    </source>
</reference>
<dbReference type="GO" id="GO:0003677">
    <property type="term" value="F:DNA binding"/>
    <property type="evidence" value="ECO:0007669"/>
    <property type="project" value="UniProtKB-KW"/>
</dbReference>
<evidence type="ECO:0000313" key="4">
    <source>
        <dbReference type="Proteomes" id="UP000198846"/>
    </source>
</evidence>
<keyword evidence="3" id="KW-0238">DNA-binding</keyword>
<accession>A0A1H4D6L1</accession>
<protein>
    <submittedName>
        <fullName evidence="3">Predicted DNA-binding transcriptional regulator YafY, contains an HTH and WYL domains</fullName>
    </submittedName>
</protein>
<keyword evidence="4" id="KW-1185">Reference proteome</keyword>
<dbReference type="OrthoDB" id="43316at2"/>
<evidence type="ECO:0000259" key="2">
    <source>
        <dbReference type="Pfam" id="PF25583"/>
    </source>
</evidence>